<dbReference type="EMBL" id="AP028913">
    <property type="protein sequence ID" value="BES94341.1"/>
    <property type="molecule type" value="Genomic_DNA"/>
</dbReference>
<sequence length="96" mass="10408">MLSGFPDRGLNFTPHLQFEPWKKRGSIVRAGVACIWLVQQTMSEGLSAVSADTAAAYREQVDEVGIGCCVSRPSVPGELLYVQPSYSMYLAAGNEP</sequence>
<proteinExistence type="predicted"/>
<organism evidence="1 2">
    <name type="scientific">Nesidiocoris tenuis</name>
    <dbReference type="NCBI Taxonomy" id="355587"/>
    <lineage>
        <taxon>Eukaryota</taxon>
        <taxon>Metazoa</taxon>
        <taxon>Ecdysozoa</taxon>
        <taxon>Arthropoda</taxon>
        <taxon>Hexapoda</taxon>
        <taxon>Insecta</taxon>
        <taxon>Pterygota</taxon>
        <taxon>Neoptera</taxon>
        <taxon>Paraneoptera</taxon>
        <taxon>Hemiptera</taxon>
        <taxon>Heteroptera</taxon>
        <taxon>Panheteroptera</taxon>
        <taxon>Cimicomorpha</taxon>
        <taxon>Miridae</taxon>
        <taxon>Dicyphina</taxon>
        <taxon>Nesidiocoris</taxon>
    </lineage>
</organism>
<name>A0ABN7AQ40_9HEMI</name>
<keyword evidence="2" id="KW-1185">Reference proteome</keyword>
<dbReference type="Proteomes" id="UP001307889">
    <property type="component" value="Chromosome 5"/>
</dbReference>
<gene>
    <name evidence="1" type="ORF">NTJ_07150</name>
</gene>
<evidence type="ECO:0000313" key="2">
    <source>
        <dbReference type="Proteomes" id="UP001307889"/>
    </source>
</evidence>
<reference evidence="1 2" key="1">
    <citation type="submission" date="2023-09" db="EMBL/GenBank/DDBJ databases">
        <title>Nesidiocoris tenuis whole genome shotgun sequence.</title>
        <authorList>
            <person name="Shibata T."/>
            <person name="Shimoda M."/>
            <person name="Kobayashi T."/>
            <person name="Uehara T."/>
        </authorList>
    </citation>
    <scope>NUCLEOTIDE SEQUENCE [LARGE SCALE GENOMIC DNA]</scope>
    <source>
        <strain evidence="1 2">Japan</strain>
    </source>
</reference>
<protein>
    <submittedName>
        <fullName evidence="1">Uncharacterized protein</fullName>
    </submittedName>
</protein>
<evidence type="ECO:0000313" key="1">
    <source>
        <dbReference type="EMBL" id="BES94341.1"/>
    </source>
</evidence>
<accession>A0ABN7AQ40</accession>